<comment type="caution">
    <text evidence="2">The sequence shown here is derived from an EMBL/GenBank/DDBJ whole genome shotgun (WGS) entry which is preliminary data.</text>
</comment>
<keyword evidence="3" id="KW-1185">Reference proteome</keyword>
<protein>
    <recommendedName>
        <fullName evidence="4">DegV family protein</fullName>
    </recommendedName>
</protein>
<sequence>MRYCGRVTVAVVTDSTSALPDSLRSAPGLTVLGIPVFIGGREFVERSEADGRPSVERSAADGEPS</sequence>
<proteinExistence type="predicted"/>
<reference evidence="3" key="1">
    <citation type="submission" date="2019-04" db="EMBL/GenBank/DDBJ databases">
        <title>Nocardioides xinjiangensis sp. nov.</title>
        <authorList>
            <person name="Liu S."/>
        </authorList>
    </citation>
    <scope>NUCLEOTIDE SEQUENCE [LARGE SCALE GENOMIC DNA]</scope>
    <source>
        <strain evidence="3">18</strain>
    </source>
</reference>
<dbReference type="Gene3D" id="3.40.50.10170">
    <property type="match status" value="1"/>
</dbReference>
<evidence type="ECO:0000313" key="2">
    <source>
        <dbReference type="EMBL" id="THV41192.1"/>
    </source>
</evidence>
<feature type="non-terminal residue" evidence="2">
    <location>
        <position position="65"/>
    </location>
</feature>
<dbReference type="AlphaFoldDB" id="A0A4S8QDM2"/>
<dbReference type="Pfam" id="PF02645">
    <property type="entry name" value="DegV"/>
    <property type="match status" value="1"/>
</dbReference>
<organism evidence="2 3">
    <name type="scientific">Glycomyces buryatensis</name>
    <dbReference type="NCBI Taxonomy" id="2570927"/>
    <lineage>
        <taxon>Bacteria</taxon>
        <taxon>Bacillati</taxon>
        <taxon>Actinomycetota</taxon>
        <taxon>Actinomycetes</taxon>
        <taxon>Glycomycetales</taxon>
        <taxon>Glycomycetaceae</taxon>
        <taxon>Glycomyces</taxon>
    </lineage>
</organism>
<dbReference type="Proteomes" id="UP000308760">
    <property type="component" value="Unassembled WGS sequence"/>
</dbReference>
<evidence type="ECO:0000313" key="3">
    <source>
        <dbReference type="Proteomes" id="UP000308760"/>
    </source>
</evidence>
<reference evidence="2 3" key="2">
    <citation type="submission" date="2019-05" db="EMBL/GenBank/DDBJ databases">
        <title>Glycomyces buryatensis sp. nov.</title>
        <authorList>
            <person name="Nikitina E."/>
        </authorList>
    </citation>
    <scope>NUCLEOTIDE SEQUENCE [LARGE SCALE GENOMIC DNA]</scope>
    <source>
        <strain evidence="2 3">18</strain>
    </source>
</reference>
<evidence type="ECO:0000256" key="1">
    <source>
        <dbReference type="SAM" id="MobiDB-lite"/>
    </source>
</evidence>
<dbReference type="EMBL" id="STGY01000051">
    <property type="protein sequence ID" value="THV41192.1"/>
    <property type="molecule type" value="Genomic_DNA"/>
</dbReference>
<accession>A0A4S8QDM2</accession>
<feature type="region of interest" description="Disordered" evidence="1">
    <location>
        <begin position="45"/>
        <end position="65"/>
    </location>
</feature>
<dbReference type="InterPro" id="IPR003797">
    <property type="entry name" value="DegV"/>
</dbReference>
<dbReference type="PROSITE" id="PS51482">
    <property type="entry name" value="DEGV"/>
    <property type="match status" value="1"/>
</dbReference>
<evidence type="ECO:0008006" key="4">
    <source>
        <dbReference type="Google" id="ProtNLM"/>
    </source>
</evidence>
<name>A0A4S8QDM2_9ACTN</name>
<dbReference type="SUPFAM" id="SSF82549">
    <property type="entry name" value="DAK1/DegV-like"/>
    <property type="match status" value="1"/>
</dbReference>
<gene>
    <name evidence="2" type="ORF">FAB82_12865</name>
</gene>